<comment type="caution">
    <text evidence="1">The sequence shown here is derived from an EMBL/GenBank/DDBJ whole genome shotgun (WGS) entry which is preliminary data.</text>
</comment>
<organism evidence="1 2">
    <name type="scientific">Candidatus Epulonipiscium fishelsonii</name>
    <dbReference type="NCBI Taxonomy" id="77094"/>
    <lineage>
        <taxon>Bacteria</taxon>
        <taxon>Bacillati</taxon>
        <taxon>Bacillota</taxon>
        <taxon>Clostridia</taxon>
        <taxon>Lachnospirales</taxon>
        <taxon>Lachnospiraceae</taxon>
        <taxon>Candidatus Epulonipiscium</taxon>
    </lineage>
</organism>
<name>A0ACC8X7Z6_9FIRM</name>
<sequence length="117" mass="13529">MGYAAIFFYNDVNEVENRLKELVQEICTELKVDIIEMEIMPDHIHLLLEVDPQVGVHKVIKTIKAKSSRILRGEFPYLKTKLPTLWTNSYFVTTVGGIPLSVVVKQYIESQKTSQRY</sequence>
<gene>
    <name evidence="1" type="ORF">AN640_00585</name>
</gene>
<evidence type="ECO:0000313" key="2">
    <source>
        <dbReference type="Proteomes" id="UP000188637"/>
    </source>
</evidence>
<protein>
    <submittedName>
        <fullName evidence="1">Transposase</fullName>
    </submittedName>
</protein>
<evidence type="ECO:0000313" key="1">
    <source>
        <dbReference type="EMBL" id="ONI37979.1"/>
    </source>
</evidence>
<keyword evidence="2" id="KW-1185">Reference proteome</keyword>
<reference evidence="1" key="1">
    <citation type="submission" date="2016-08" db="EMBL/GenBank/DDBJ databases">
        <authorList>
            <person name="Ngugi D.K."/>
            <person name="Miyake S."/>
            <person name="Stingl U."/>
        </authorList>
    </citation>
    <scope>NUCLEOTIDE SEQUENCE</scope>
    <source>
        <strain evidence="1">SCG-D08WGA-EpuloA1</strain>
    </source>
</reference>
<accession>A0ACC8X7Z6</accession>
<dbReference type="EMBL" id="LJHD01000306">
    <property type="protein sequence ID" value="ONI37979.1"/>
    <property type="molecule type" value="Genomic_DNA"/>
</dbReference>
<proteinExistence type="predicted"/>
<dbReference type="Proteomes" id="UP000188637">
    <property type="component" value="Unassembled WGS sequence"/>
</dbReference>